<comment type="caution">
    <text evidence="9">The sequence shown here is derived from an EMBL/GenBank/DDBJ whole genome shotgun (WGS) entry which is preliminary data.</text>
</comment>
<name>A0A7X0HQ60_9BACI</name>
<keyword evidence="5 7" id="KW-1133">Transmembrane helix</keyword>
<feature type="transmembrane region" description="Helical" evidence="7">
    <location>
        <begin position="110"/>
        <end position="128"/>
    </location>
</feature>
<dbReference type="AlphaFoldDB" id="A0A7X0HQ60"/>
<feature type="transmembrane region" description="Helical" evidence="7">
    <location>
        <begin position="161"/>
        <end position="181"/>
    </location>
</feature>
<dbReference type="Pfam" id="PF00482">
    <property type="entry name" value="T2SSF"/>
    <property type="match status" value="2"/>
</dbReference>
<organism evidence="9 10">
    <name type="scientific">Bacillus benzoevorans</name>
    <dbReference type="NCBI Taxonomy" id="1456"/>
    <lineage>
        <taxon>Bacteria</taxon>
        <taxon>Bacillati</taxon>
        <taxon>Bacillota</taxon>
        <taxon>Bacilli</taxon>
        <taxon>Bacillales</taxon>
        <taxon>Bacillaceae</taxon>
        <taxon>Bacillus</taxon>
    </lineage>
</organism>
<evidence type="ECO:0000256" key="2">
    <source>
        <dbReference type="ARBA" id="ARBA00005745"/>
    </source>
</evidence>
<dbReference type="GO" id="GO:0005886">
    <property type="term" value="C:plasma membrane"/>
    <property type="evidence" value="ECO:0007669"/>
    <property type="project" value="UniProtKB-SubCell"/>
</dbReference>
<comment type="similarity">
    <text evidence="2">Belongs to the GSP F family.</text>
</comment>
<feature type="domain" description="Type II secretion system protein GspF" evidence="8">
    <location>
        <begin position="14"/>
        <end position="128"/>
    </location>
</feature>
<proteinExistence type="inferred from homology"/>
<evidence type="ECO:0000256" key="1">
    <source>
        <dbReference type="ARBA" id="ARBA00004651"/>
    </source>
</evidence>
<dbReference type="PANTHER" id="PTHR30012">
    <property type="entry name" value="GENERAL SECRETION PATHWAY PROTEIN"/>
    <property type="match status" value="1"/>
</dbReference>
<dbReference type="Gene3D" id="1.20.81.30">
    <property type="entry name" value="Type II secretion system (T2SS), domain F"/>
    <property type="match status" value="2"/>
</dbReference>
<evidence type="ECO:0000256" key="3">
    <source>
        <dbReference type="ARBA" id="ARBA00022475"/>
    </source>
</evidence>
<evidence type="ECO:0000256" key="5">
    <source>
        <dbReference type="ARBA" id="ARBA00022989"/>
    </source>
</evidence>
<reference evidence="9 10" key="1">
    <citation type="submission" date="2020-08" db="EMBL/GenBank/DDBJ databases">
        <title>Genomic Encyclopedia of Type Strains, Phase IV (KMG-IV): sequencing the most valuable type-strain genomes for metagenomic binning, comparative biology and taxonomic classification.</title>
        <authorList>
            <person name="Goeker M."/>
        </authorList>
    </citation>
    <scope>NUCLEOTIDE SEQUENCE [LARGE SCALE GENOMIC DNA]</scope>
    <source>
        <strain evidence="9 10">DSM 5391</strain>
    </source>
</reference>
<evidence type="ECO:0000259" key="8">
    <source>
        <dbReference type="Pfam" id="PF00482"/>
    </source>
</evidence>
<comment type="subcellular location">
    <subcellularLocation>
        <location evidence="1">Cell membrane</location>
        <topology evidence="1">Multi-pass membrane protein</topology>
    </subcellularLocation>
</comment>
<dbReference type="RefSeq" id="WP_184524372.1">
    <property type="nucleotide sequence ID" value="NZ_JACHGK010000003.1"/>
</dbReference>
<dbReference type="EMBL" id="JACHGK010000003">
    <property type="protein sequence ID" value="MBB6444907.1"/>
    <property type="molecule type" value="Genomic_DNA"/>
</dbReference>
<evidence type="ECO:0000313" key="9">
    <source>
        <dbReference type="EMBL" id="MBB6444907.1"/>
    </source>
</evidence>
<dbReference type="NCBIfam" id="NF041012">
    <property type="entry name" value="T4P_ComGB"/>
    <property type="match status" value="1"/>
</dbReference>
<evidence type="ECO:0000256" key="6">
    <source>
        <dbReference type="ARBA" id="ARBA00023136"/>
    </source>
</evidence>
<keyword evidence="10" id="KW-1185">Reference proteome</keyword>
<feature type="domain" description="Type II secretion system protein GspF" evidence="8">
    <location>
        <begin position="213"/>
        <end position="335"/>
    </location>
</feature>
<feature type="transmembrane region" description="Helical" evidence="7">
    <location>
        <begin position="316"/>
        <end position="337"/>
    </location>
</feature>
<evidence type="ECO:0000256" key="4">
    <source>
        <dbReference type="ARBA" id="ARBA00022692"/>
    </source>
</evidence>
<dbReference type="Proteomes" id="UP000531594">
    <property type="component" value="Unassembled WGS sequence"/>
</dbReference>
<keyword evidence="4 7" id="KW-0812">Transmembrane</keyword>
<keyword evidence="6 7" id="KW-0472">Membrane</keyword>
<protein>
    <submittedName>
        <fullName evidence="9">Competence protein ComGB</fullName>
    </submittedName>
</protein>
<evidence type="ECO:0000313" key="10">
    <source>
        <dbReference type="Proteomes" id="UP000531594"/>
    </source>
</evidence>
<dbReference type="InterPro" id="IPR003004">
    <property type="entry name" value="GspF/PilC"/>
</dbReference>
<dbReference type="InterPro" id="IPR047692">
    <property type="entry name" value="T4P_ComGB"/>
</dbReference>
<dbReference type="InterPro" id="IPR018076">
    <property type="entry name" value="T2SS_GspF_dom"/>
</dbReference>
<keyword evidence="3" id="KW-1003">Cell membrane</keyword>
<evidence type="ECO:0000256" key="7">
    <source>
        <dbReference type="SAM" id="Phobius"/>
    </source>
</evidence>
<gene>
    <name evidence="9" type="ORF">HNR53_001516</name>
</gene>
<accession>A0A7X0HQ60</accession>
<sequence length="343" mass="40241">MKQRKWTLDEQVKFLSMTGELLTRGYSLAEALNSILYHLPNRHETILIEGIQALKRGESFYQVLQKLGFHHDLIGYVFFAEQHGDLSTAFLAGSRMMEKRVRDTAKLQKLLLYPLFLILTTLFLFIFMEKLLLPRFSSLFVSMNVEKNFFTRVVTAFADSLPFFFSLFFLLLILLVSYYYFRFRKIHPLEQKRRLMKIPFAASFFRLYYTHYFSIQLSYLLCGGLSVNESLSLFEKNVQQPFYSSLATEMKQGLIMGGKLDEIVKQYSFFEKELSMIIHHGQKNGRLDQELVFFSQSCLQRLEDKIDKTMKTIQPALFAMIGLMIVSMYLAVLLPMFHMLDSF</sequence>
<dbReference type="InterPro" id="IPR042094">
    <property type="entry name" value="T2SS_GspF_sf"/>
</dbReference>
<dbReference type="PANTHER" id="PTHR30012:SF0">
    <property type="entry name" value="TYPE II SECRETION SYSTEM PROTEIN F-RELATED"/>
    <property type="match status" value="1"/>
</dbReference>